<dbReference type="AlphaFoldDB" id="A0AAE6V0U3"/>
<dbReference type="Gene3D" id="2.80.10.50">
    <property type="match status" value="1"/>
</dbReference>
<sequence length="433" mass="46917">MKRPIISAFLQQSTPDRNRLKASAALSDAPVDRSFGNEGYAYLLAQEPKSAGVCTDILKSHVRQDRYYACAFQSHKETQVFNSAVWLLDGDGERDHSFTVDFGSLMEKDKTFIPYSLMEDRKGNLLCLGEVSKNPHRLWKFKNTGELDKSFASTGFIDSDRLTAERLNFRFAAALSDGYVIACHTPDFKTVLVALSPDGTLKPTFGNEGVLDLESQLPGYGAGITGLIATTHADGSNRVLLLSLRGVGDDLFSVLSAIDSKGRLDTSFGNNGHFKSENATFYRGLSCSSVSSLVTLCGGHMLADESMQPDIIRLTSNGAPDQDFNKGAPVRFDANAGMWHHMIEYEGRLVGVGSFYNHNRAVRYQADGTLDVTFVSPWGHGAFGAVPPNPGFYMDGNSSIAFVPASKRLLICGDVNVTAQNQVAAAVLALALG</sequence>
<evidence type="ECO:0000313" key="1">
    <source>
        <dbReference type="EMBL" id="QHB26644.1"/>
    </source>
</evidence>
<dbReference type="Pfam" id="PF17164">
    <property type="entry name" value="DUF5122"/>
    <property type="match status" value="1"/>
</dbReference>
<gene>
    <name evidence="1" type="ORF">TCK1_1298</name>
</gene>
<dbReference type="RefSeq" id="WP_025754900.1">
    <property type="nucleotide sequence ID" value="NZ_CP040324.1"/>
</dbReference>
<reference evidence="1 2" key="1">
    <citation type="submission" date="2019-05" db="EMBL/GenBank/DDBJ databases">
        <title>Complete genome sequence of Pseudomonas Pseudomonas resinovorans.</title>
        <authorList>
            <person name="Chen H.-P."/>
        </authorList>
    </citation>
    <scope>NUCLEOTIDE SEQUENCE [LARGE SCALE GENOMIC DNA]</scope>
    <source>
        <strain evidence="1 2">TCU-CK1</strain>
    </source>
</reference>
<protein>
    <recommendedName>
        <fullName evidence="3">Delta-60 repeat domain-containing protein</fullName>
    </recommendedName>
</protein>
<dbReference type="InterPro" id="IPR013431">
    <property type="entry name" value="Delta_60_rpt"/>
</dbReference>
<accession>A0AAE6V0U3</accession>
<evidence type="ECO:0000313" key="2">
    <source>
        <dbReference type="Proteomes" id="UP000464593"/>
    </source>
</evidence>
<organism evidence="1 2">
    <name type="scientific">Pseudomonas monteilii</name>
    <dbReference type="NCBI Taxonomy" id="76759"/>
    <lineage>
        <taxon>Bacteria</taxon>
        <taxon>Pseudomonadati</taxon>
        <taxon>Pseudomonadota</taxon>
        <taxon>Gammaproteobacteria</taxon>
        <taxon>Pseudomonadales</taxon>
        <taxon>Pseudomonadaceae</taxon>
        <taxon>Pseudomonas</taxon>
    </lineage>
</organism>
<dbReference type="Proteomes" id="UP000464593">
    <property type="component" value="Chromosome"/>
</dbReference>
<dbReference type="EMBL" id="CP040324">
    <property type="protein sequence ID" value="QHB26644.1"/>
    <property type="molecule type" value="Genomic_DNA"/>
</dbReference>
<evidence type="ECO:0008006" key="3">
    <source>
        <dbReference type="Google" id="ProtNLM"/>
    </source>
</evidence>
<name>A0AAE6V0U3_9PSED</name>
<proteinExistence type="predicted"/>